<dbReference type="InterPro" id="IPR039425">
    <property type="entry name" value="RNA_pol_sigma-70-like"/>
</dbReference>
<evidence type="ECO:0000256" key="2">
    <source>
        <dbReference type="ARBA" id="ARBA00023015"/>
    </source>
</evidence>
<reference evidence="8 9" key="1">
    <citation type="submission" date="2019-07" db="EMBL/GenBank/DDBJ databases">
        <title>Lentzea xizangensis sp. nov., isolated from Qinghai-Tibetan Plateau Soils.</title>
        <authorList>
            <person name="Huang J."/>
        </authorList>
    </citation>
    <scope>NUCLEOTIDE SEQUENCE [LARGE SCALE GENOMIC DNA]</scope>
    <source>
        <strain evidence="8 9">FXJ1.1311</strain>
    </source>
</reference>
<proteinExistence type="inferred from homology"/>
<dbReference type="Pfam" id="PF04542">
    <property type="entry name" value="Sigma70_r2"/>
    <property type="match status" value="1"/>
</dbReference>
<feature type="domain" description="RNA polymerase sigma-70 region 2" evidence="6">
    <location>
        <begin position="11"/>
        <end position="78"/>
    </location>
</feature>
<dbReference type="RefSeq" id="WP_146361354.1">
    <property type="nucleotide sequence ID" value="NZ_VOBR01000086.1"/>
</dbReference>
<organism evidence="8 9">
    <name type="scientific">Lentzea tibetensis</name>
    <dbReference type="NCBI Taxonomy" id="2591470"/>
    <lineage>
        <taxon>Bacteria</taxon>
        <taxon>Bacillati</taxon>
        <taxon>Actinomycetota</taxon>
        <taxon>Actinomycetes</taxon>
        <taxon>Pseudonocardiales</taxon>
        <taxon>Pseudonocardiaceae</taxon>
        <taxon>Lentzea</taxon>
    </lineage>
</organism>
<dbReference type="InterPro" id="IPR013324">
    <property type="entry name" value="RNA_pol_sigma_r3/r4-like"/>
</dbReference>
<evidence type="ECO:0000313" key="9">
    <source>
        <dbReference type="Proteomes" id="UP000316639"/>
    </source>
</evidence>
<evidence type="ECO:0000313" key="8">
    <source>
        <dbReference type="EMBL" id="TWP42811.1"/>
    </source>
</evidence>
<dbReference type="SUPFAM" id="SSF88946">
    <property type="entry name" value="Sigma2 domain of RNA polymerase sigma factors"/>
    <property type="match status" value="1"/>
</dbReference>
<dbReference type="GO" id="GO:0006352">
    <property type="term" value="P:DNA-templated transcription initiation"/>
    <property type="evidence" value="ECO:0007669"/>
    <property type="project" value="InterPro"/>
</dbReference>
<dbReference type="Gene3D" id="1.10.10.10">
    <property type="entry name" value="Winged helix-like DNA-binding domain superfamily/Winged helix DNA-binding domain"/>
    <property type="match status" value="1"/>
</dbReference>
<dbReference type="InterPro" id="IPR013325">
    <property type="entry name" value="RNA_pol_sigma_r2"/>
</dbReference>
<dbReference type="Pfam" id="PF04545">
    <property type="entry name" value="Sigma70_r4"/>
    <property type="match status" value="1"/>
</dbReference>
<dbReference type="AlphaFoldDB" id="A0A563EEI6"/>
<keyword evidence="9" id="KW-1185">Reference proteome</keyword>
<gene>
    <name evidence="8" type="ORF">FKR81_43005</name>
</gene>
<comment type="caution">
    <text evidence="8">The sequence shown here is derived from an EMBL/GenBank/DDBJ whole genome shotgun (WGS) entry which is preliminary data.</text>
</comment>
<protein>
    <submittedName>
        <fullName evidence="8">Sigma-70 family RNA polymerase sigma factor</fullName>
    </submittedName>
</protein>
<dbReference type="Gene3D" id="1.10.1740.10">
    <property type="match status" value="1"/>
</dbReference>
<dbReference type="InterPro" id="IPR036388">
    <property type="entry name" value="WH-like_DNA-bd_sf"/>
</dbReference>
<accession>A0A563EEI6</accession>
<keyword evidence="5" id="KW-0804">Transcription</keyword>
<dbReference type="OrthoDB" id="9811152at2"/>
<dbReference type="InterPro" id="IPR007627">
    <property type="entry name" value="RNA_pol_sigma70_r2"/>
</dbReference>
<evidence type="ECO:0000259" key="6">
    <source>
        <dbReference type="Pfam" id="PF04542"/>
    </source>
</evidence>
<dbReference type="InterPro" id="IPR014284">
    <property type="entry name" value="RNA_pol_sigma-70_dom"/>
</dbReference>
<dbReference type="CDD" id="cd06171">
    <property type="entry name" value="Sigma70_r4"/>
    <property type="match status" value="1"/>
</dbReference>
<dbReference type="SUPFAM" id="SSF88659">
    <property type="entry name" value="Sigma3 and sigma4 domains of RNA polymerase sigma factors"/>
    <property type="match status" value="1"/>
</dbReference>
<dbReference type="EMBL" id="VOBR01000086">
    <property type="protein sequence ID" value="TWP42811.1"/>
    <property type="molecule type" value="Genomic_DNA"/>
</dbReference>
<keyword evidence="2" id="KW-0805">Transcription regulation</keyword>
<keyword evidence="4" id="KW-0238">DNA-binding</keyword>
<evidence type="ECO:0000256" key="5">
    <source>
        <dbReference type="ARBA" id="ARBA00023163"/>
    </source>
</evidence>
<dbReference type="InterPro" id="IPR007630">
    <property type="entry name" value="RNA_pol_sigma70_r4"/>
</dbReference>
<name>A0A563EEI6_9PSEU</name>
<keyword evidence="3" id="KW-0731">Sigma factor</keyword>
<evidence type="ECO:0000256" key="4">
    <source>
        <dbReference type="ARBA" id="ARBA00023125"/>
    </source>
</evidence>
<sequence>MTGDEALLRMLYREHGQAVLAYATRLTGDLHTAEDVVQETLLRAWRNSSVLVNGKGSVRGWLITVARNIVTDRYRAKASRPREVNDDGVAPQAKRDHADDVIQTEFVFQALNRLPVEQRAVLAQVYYRGRTVAETARVLGIPEGTVKSRVHNAMRSLRDLMSPEQARVRRRDAWERAKTPAKPHLRLVDGLRPTA</sequence>
<dbReference type="GO" id="GO:0003677">
    <property type="term" value="F:DNA binding"/>
    <property type="evidence" value="ECO:0007669"/>
    <property type="project" value="UniProtKB-KW"/>
</dbReference>
<comment type="similarity">
    <text evidence="1">Belongs to the sigma-70 factor family. ECF subfamily.</text>
</comment>
<evidence type="ECO:0000256" key="1">
    <source>
        <dbReference type="ARBA" id="ARBA00010641"/>
    </source>
</evidence>
<dbReference type="Proteomes" id="UP000316639">
    <property type="component" value="Unassembled WGS sequence"/>
</dbReference>
<dbReference type="PANTHER" id="PTHR43133">
    <property type="entry name" value="RNA POLYMERASE ECF-TYPE SIGMA FACTO"/>
    <property type="match status" value="1"/>
</dbReference>
<dbReference type="NCBIfam" id="TIGR02937">
    <property type="entry name" value="sigma70-ECF"/>
    <property type="match status" value="1"/>
</dbReference>
<feature type="domain" description="RNA polymerase sigma-70 region 4" evidence="7">
    <location>
        <begin position="110"/>
        <end position="158"/>
    </location>
</feature>
<evidence type="ECO:0000259" key="7">
    <source>
        <dbReference type="Pfam" id="PF04545"/>
    </source>
</evidence>
<evidence type="ECO:0000256" key="3">
    <source>
        <dbReference type="ARBA" id="ARBA00023082"/>
    </source>
</evidence>
<dbReference type="PANTHER" id="PTHR43133:SF52">
    <property type="entry name" value="ECF RNA POLYMERASE SIGMA FACTOR SIGL"/>
    <property type="match status" value="1"/>
</dbReference>
<dbReference type="GO" id="GO:0016987">
    <property type="term" value="F:sigma factor activity"/>
    <property type="evidence" value="ECO:0007669"/>
    <property type="project" value="UniProtKB-KW"/>
</dbReference>